<proteinExistence type="predicted"/>
<sequence length="313" mass="36164">MHRKGIYIVANDRVQEQAIALLNSIRRVDAEVTVILIPFDDHYQGVFDHLHHHHGVQLFPDLDLITAWTDKIGMIFPKDFLNLPNKLRKIVTWLGPLDQFLYIDADIIVFDRIAAALDYLDDYDFICCDYHHRGRGIQDVFAPLVVDQHLFTAADLQDVFNSGFWGSRKDALSPATLEAILRDCAAHREYFDFSQKTTDQPLLNYLVLKTMARRFNLVRLPDWSTGSWAGSPQFQRREWQLYDGDRPLRYLHWAGTPLQPGGAYWDLWFAYRYWNQDPPVLPPAPPPQSQGLKAAIDRARSLWHRLKAGLGGL</sequence>
<evidence type="ECO:0000313" key="2">
    <source>
        <dbReference type="Proteomes" id="UP000034681"/>
    </source>
</evidence>
<dbReference type="NCBIfam" id="NF045582">
    <property type="entry name" value="Npun_R2823_gen"/>
    <property type="match status" value="1"/>
</dbReference>
<keyword evidence="2" id="KW-1185">Reference proteome</keyword>
<dbReference type="Gene3D" id="3.90.550.10">
    <property type="entry name" value="Spore Coat Polysaccharide Biosynthesis Protein SpsA, Chain A"/>
    <property type="match status" value="1"/>
</dbReference>
<protein>
    <submittedName>
        <fullName evidence="1">Methionine synthase</fullName>
    </submittedName>
</protein>
<dbReference type="AlphaFoldDB" id="A0A0M2PNV2"/>
<evidence type="ECO:0000313" key="1">
    <source>
        <dbReference type="EMBL" id="KKI98290.1"/>
    </source>
</evidence>
<dbReference type="InterPro" id="IPR054619">
    <property type="entry name" value="Npun_R2821-like"/>
</dbReference>
<accession>A0A0M2PNV2</accession>
<name>A0A0M2PNV2_PROHO</name>
<dbReference type="EMBL" id="AJTX02000010">
    <property type="protein sequence ID" value="KKI98290.1"/>
    <property type="molecule type" value="Genomic_DNA"/>
</dbReference>
<dbReference type="Proteomes" id="UP000034681">
    <property type="component" value="Unassembled WGS sequence"/>
</dbReference>
<dbReference type="SUPFAM" id="SSF53448">
    <property type="entry name" value="Nucleotide-diphospho-sugar transferases"/>
    <property type="match status" value="1"/>
</dbReference>
<dbReference type="InterPro" id="IPR029044">
    <property type="entry name" value="Nucleotide-diphossugar_trans"/>
</dbReference>
<organism evidence="1 2">
    <name type="scientific">Prochlorothrix hollandica PCC 9006 = CALU 1027</name>
    <dbReference type="NCBI Taxonomy" id="317619"/>
    <lineage>
        <taxon>Bacteria</taxon>
        <taxon>Bacillati</taxon>
        <taxon>Cyanobacteriota</taxon>
        <taxon>Cyanophyceae</taxon>
        <taxon>Prochlorotrichales</taxon>
        <taxon>Prochlorotrichaceae</taxon>
        <taxon>Prochlorothrix</taxon>
    </lineage>
</organism>
<dbReference type="STRING" id="317619.GCA_000332315_02642"/>
<dbReference type="eggNOG" id="COG1442">
    <property type="taxonomic scope" value="Bacteria"/>
</dbReference>
<reference evidence="1" key="1">
    <citation type="submission" date="2012-04" db="EMBL/GenBank/DDBJ databases">
        <authorList>
            <person name="Borisov I.G."/>
            <person name="Ivanikova N.V."/>
            <person name="Pinevich A.V."/>
        </authorList>
    </citation>
    <scope>NUCLEOTIDE SEQUENCE [LARGE SCALE GENOMIC DNA]</scope>
    <source>
        <strain evidence="1">CALU 1027</strain>
    </source>
</reference>
<comment type="caution">
    <text evidence="1">The sequence shown here is derived from an EMBL/GenBank/DDBJ whole genome shotgun (WGS) entry which is preliminary data.</text>
</comment>
<gene>
    <name evidence="1" type="ORF">PROH_21195</name>
</gene>